<dbReference type="Pfam" id="PF01553">
    <property type="entry name" value="Acyltransferase"/>
    <property type="match status" value="1"/>
</dbReference>
<dbReference type="Gene3D" id="1.20.1640.10">
    <property type="entry name" value="Multidrug efflux transporter AcrB transmembrane domain"/>
    <property type="match status" value="2"/>
</dbReference>
<dbReference type="Proteomes" id="UP000707206">
    <property type="component" value="Unassembled WGS sequence"/>
</dbReference>
<name>A0A967AUD1_9FLAO</name>
<evidence type="ECO:0000256" key="6">
    <source>
        <dbReference type="SAM" id="Phobius"/>
    </source>
</evidence>
<dbReference type="PANTHER" id="PTHR33406:SF13">
    <property type="entry name" value="MEMBRANE PROTEIN YDFJ"/>
    <property type="match status" value="1"/>
</dbReference>
<reference evidence="8" key="2">
    <citation type="submission" date="2020-03" db="EMBL/GenBank/DDBJ databases">
        <title>Flavobacteriaceae bacterium strain TP-CH-4, a member of the family Flavobacteriaceae isolated from a deep-sea seamount.</title>
        <authorList>
            <person name="Zhang D.-C."/>
        </authorList>
    </citation>
    <scope>NUCLEOTIDE SEQUENCE</scope>
    <source>
        <strain evidence="8">TP-CH-4</strain>
    </source>
</reference>
<keyword evidence="5 6" id="KW-0472">Membrane</keyword>
<feature type="transmembrane region" description="Helical" evidence="6">
    <location>
        <begin position="354"/>
        <end position="379"/>
    </location>
</feature>
<comment type="caution">
    <text evidence="8">The sequence shown here is derived from an EMBL/GenBank/DDBJ whole genome shotgun (WGS) entry which is preliminary data.</text>
</comment>
<feature type="transmembrane region" description="Helical" evidence="6">
    <location>
        <begin position="295"/>
        <end position="315"/>
    </location>
</feature>
<feature type="transmembrane region" description="Helical" evidence="6">
    <location>
        <begin position="434"/>
        <end position="456"/>
    </location>
</feature>
<sequence length="1228" mass="138646">MGRFLLRTYQVIRQKSWASLLGLLLIILGLLAIVRQIQFEDDITSLIPANDEAKRIQKVLKSITFTDKIVVNVQRDDKGTVEDLTQYATEFLDSVQKNNAEFIKNIQGRVNEDDLPITLDLIYNNLPLFLDEGDYQQIQQKLSSDSIAKITEKNYRTLISPSGIVAKKTILKDPFGLSFVALKKLQQLGIGDDFKLKNGFLLDTRETNILLFITPTHSSNATDKNLPFSDQLYALQEQLNTKYQGRIQSEYYGAALVAVANAKQIRKDIQFTVSIAMTLLLILMIFFYRKWALPLILFTPTLFGVLLAVAFLCLIRTKISVISLGIGAVLLGVTLDYALHILTHIRNGKSLESLYYDVAPSIMMSSLTTASAFLCLLFLESQALQDLGIFAAVSVTGASVFALLFIPQVYRTVKAPSKKTLLDRLAAYNVHQSNWSILGVIAITIISMFTYGTVVFNQDLTKLNYEPEILSEARKRLETLTDISSKSIYLSTYGDDQEKVLRKNDSLYATLEQLQQKNEIISFSSIGALVRSKQVQQQKIQAWNDFWQAEKITTTKENLIESGDSLGFKENTFREFYELLEADFEPMEINDFEVVKSFAVDDYIVQDENGTTITSLVKVDEAHIDAIRNRFAGEPNTLLIDRQQVNETFLGNLKNDFNSLIGYSLIVVLLILLFFYQSLSLTLVTSIPIFLTWFLTVGIMGLFHIEFNIFNIIICSFIFGLGVDYSIFITNGLLTEYRSGERTLTTHKTSIILSVITTIAGVGVMIFAKHPVLYTISVVSLIGILCAAFVAFTIQPLLLRLFIGDRKKRPISLRYLVHSILSFGYFGIGGFLLSMYAWVVLTISPKSRMKQNHGFHTIVSKLMGSVLYTNPFVTKKINNPHNENFSEPVMIIANHTSFLDILSIGMLHPKIVFLVNDWVYNSPVFGWAAKLAGAYPVSGGIEHGESYLRKKVKQGFSLIAFPEGTRSTSNKIKRFHKGAFYLAEEIGLDILPVLIHGNSEVLPKGSFIIRDGSITIEILPRIKADDPSFGRTYSARSKAIGTYFKQQFRRLRNTVETETYWHKTILEHYRYKGNTIYSAVKNDLKKQANTYYQIAKELGEKDRVVHLSKNYGQFDLLLSLDAIDRKISLYLEKMEAREIVQNNFLTHQYSKISVVNSLEEVLSVNPNVLIIDTDSIDPTSLPESFMTAIHILIILKDGKSMTPQDAMAFGFEPVVQGEGYLSYKRKKI</sequence>
<proteinExistence type="predicted"/>
<keyword evidence="3 6" id="KW-0812">Transmembrane</keyword>
<keyword evidence="9" id="KW-1185">Reference proteome</keyword>
<dbReference type="AlphaFoldDB" id="A0A967AUD1"/>
<feature type="domain" description="Phospholipid/glycerol acyltransferase" evidence="7">
    <location>
        <begin position="889"/>
        <end position="998"/>
    </location>
</feature>
<feature type="transmembrane region" description="Helical" evidence="6">
    <location>
        <begin position="321"/>
        <end position="342"/>
    </location>
</feature>
<feature type="transmembrane region" description="Helical" evidence="6">
    <location>
        <begin position="657"/>
        <end position="676"/>
    </location>
</feature>
<reference evidence="8" key="1">
    <citation type="submission" date="2019-07" db="EMBL/GenBank/DDBJ databases">
        <authorList>
            <person name="De-Chao Zhang Q."/>
        </authorList>
    </citation>
    <scope>NUCLEOTIDE SEQUENCE</scope>
    <source>
        <strain evidence="8">TP-CH-4</strain>
    </source>
</reference>
<accession>A0A967AUD1</accession>
<evidence type="ECO:0000313" key="9">
    <source>
        <dbReference type="Proteomes" id="UP000707206"/>
    </source>
</evidence>
<feature type="transmembrane region" description="Helical" evidence="6">
    <location>
        <begin position="391"/>
        <end position="413"/>
    </location>
</feature>
<dbReference type="EMBL" id="VIKU02000004">
    <property type="protein sequence ID" value="NHF60554.1"/>
    <property type="molecule type" value="Genomic_DNA"/>
</dbReference>
<dbReference type="SUPFAM" id="SSF82866">
    <property type="entry name" value="Multidrug efflux transporter AcrB transmembrane domain"/>
    <property type="match status" value="2"/>
</dbReference>
<feature type="transmembrane region" description="Helical" evidence="6">
    <location>
        <begin position="774"/>
        <end position="803"/>
    </location>
</feature>
<feature type="transmembrane region" description="Helical" evidence="6">
    <location>
        <begin position="750"/>
        <end position="768"/>
    </location>
</feature>
<feature type="transmembrane region" description="Helical" evidence="6">
    <location>
        <begin position="815"/>
        <end position="841"/>
    </location>
</feature>
<feature type="transmembrane region" description="Helical" evidence="6">
    <location>
        <begin position="269"/>
        <end position="288"/>
    </location>
</feature>
<evidence type="ECO:0000313" key="8">
    <source>
        <dbReference type="EMBL" id="NHF60554.1"/>
    </source>
</evidence>
<feature type="transmembrane region" description="Helical" evidence="6">
    <location>
        <begin position="683"/>
        <end position="703"/>
    </location>
</feature>
<evidence type="ECO:0000259" key="7">
    <source>
        <dbReference type="SMART" id="SM00563"/>
    </source>
</evidence>
<evidence type="ECO:0000256" key="3">
    <source>
        <dbReference type="ARBA" id="ARBA00022692"/>
    </source>
</evidence>
<comment type="subcellular location">
    <subcellularLocation>
        <location evidence="1">Cell membrane</location>
        <topology evidence="1">Multi-pass membrane protein</topology>
    </subcellularLocation>
</comment>
<dbReference type="Pfam" id="PF03176">
    <property type="entry name" value="MMPL"/>
    <property type="match status" value="2"/>
</dbReference>
<gene>
    <name evidence="8" type="ORF">FK220_014460</name>
</gene>
<keyword evidence="4 6" id="KW-1133">Transmembrane helix</keyword>
<dbReference type="GO" id="GO:0005886">
    <property type="term" value="C:plasma membrane"/>
    <property type="evidence" value="ECO:0007669"/>
    <property type="project" value="UniProtKB-SubCell"/>
</dbReference>
<evidence type="ECO:0000256" key="4">
    <source>
        <dbReference type="ARBA" id="ARBA00022989"/>
    </source>
</evidence>
<organism evidence="8 9">
    <name type="scientific">Pelagihabitans pacificus</name>
    <dbReference type="NCBI Taxonomy" id="2696054"/>
    <lineage>
        <taxon>Bacteria</taxon>
        <taxon>Pseudomonadati</taxon>
        <taxon>Bacteroidota</taxon>
        <taxon>Flavobacteriia</taxon>
        <taxon>Flavobacteriales</taxon>
        <taxon>Flavobacteriaceae</taxon>
        <taxon>Pelagihabitans</taxon>
    </lineage>
</organism>
<dbReference type="SUPFAM" id="SSF69593">
    <property type="entry name" value="Glycerol-3-phosphate (1)-acyltransferase"/>
    <property type="match status" value="1"/>
</dbReference>
<dbReference type="InterPro" id="IPR050545">
    <property type="entry name" value="Mycobact_MmpL"/>
</dbReference>
<dbReference type="InterPro" id="IPR004869">
    <property type="entry name" value="MMPL_dom"/>
</dbReference>
<evidence type="ECO:0000256" key="1">
    <source>
        <dbReference type="ARBA" id="ARBA00004651"/>
    </source>
</evidence>
<evidence type="ECO:0000256" key="2">
    <source>
        <dbReference type="ARBA" id="ARBA00022475"/>
    </source>
</evidence>
<dbReference type="CDD" id="cd07989">
    <property type="entry name" value="LPLAT_AGPAT-like"/>
    <property type="match status" value="1"/>
</dbReference>
<protein>
    <submittedName>
        <fullName evidence="8">MMPL family transporter</fullName>
    </submittedName>
</protein>
<dbReference type="RefSeq" id="WP_166204931.1">
    <property type="nucleotide sequence ID" value="NZ_VIKU02000004.1"/>
</dbReference>
<dbReference type="GO" id="GO:0016746">
    <property type="term" value="F:acyltransferase activity"/>
    <property type="evidence" value="ECO:0007669"/>
    <property type="project" value="InterPro"/>
</dbReference>
<dbReference type="SMART" id="SM00563">
    <property type="entry name" value="PlsC"/>
    <property type="match status" value="1"/>
</dbReference>
<evidence type="ECO:0000256" key="5">
    <source>
        <dbReference type="ARBA" id="ARBA00023136"/>
    </source>
</evidence>
<dbReference type="InterPro" id="IPR002123">
    <property type="entry name" value="Plipid/glycerol_acylTrfase"/>
</dbReference>
<keyword evidence="2" id="KW-1003">Cell membrane</keyword>
<feature type="transmembrane region" description="Helical" evidence="6">
    <location>
        <begin position="709"/>
        <end position="729"/>
    </location>
</feature>
<dbReference type="PANTHER" id="PTHR33406">
    <property type="entry name" value="MEMBRANE PROTEIN MJ1562-RELATED"/>
    <property type="match status" value="1"/>
</dbReference>